<dbReference type="Proteomes" id="UP000244792">
    <property type="component" value="Chromosome"/>
</dbReference>
<dbReference type="InterPro" id="IPR016425">
    <property type="entry name" value="IspG_bac"/>
</dbReference>
<dbReference type="InterPro" id="IPR011005">
    <property type="entry name" value="Dihydropteroate_synth-like_sf"/>
</dbReference>
<proteinExistence type="inferred from homology"/>
<dbReference type="SUPFAM" id="SSF51717">
    <property type="entry name" value="Dihydropteroate synthetase-like"/>
    <property type="match status" value="1"/>
</dbReference>
<evidence type="ECO:0000256" key="7">
    <source>
        <dbReference type="HAMAP-Rule" id="MF_00159"/>
    </source>
</evidence>
<keyword evidence="2 7" id="KW-0479">Metal-binding</keyword>
<dbReference type="InterPro" id="IPR004588">
    <property type="entry name" value="IspG_bac-typ"/>
</dbReference>
<comment type="similarity">
    <text evidence="7">Belongs to the IspG family.</text>
</comment>
<organism evidence="10 11">
    <name type="scientific">Thermodesulfobium acidiphilum</name>
    <dbReference type="NCBI Taxonomy" id="1794699"/>
    <lineage>
        <taxon>Bacteria</taxon>
        <taxon>Pseudomonadati</taxon>
        <taxon>Thermodesulfobiota</taxon>
        <taxon>Thermodesulfobiia</taxon>
        <taxon>Thermodesulfobiales</taxon>
        <taxon>Thermodesulfobiaceae</taxon>
        <taxon>Thermodesulfobium</taxon>
    </lineage>
</organism>
<keyword evidence="4 7" id="KW-0408">Iron</keyword>
<dbReference type="NCBIfam" id="NF001540">
    <property type="entry name" value="PRK00366.1"/>
    <property type="match status" value="1"/>
</dbReference>
<dbReference type="InterPro" id="IPR045854">
    <property type="entry name" value="NO2/SO3_Rdtase_4Fe4S_sf"/>
</dbReference>
<gene>
    <name evidence="7" type="primary">ispG</name>
    <name evidence="10" type="ORF">TDSAC_0685</name>
</gene>
<dbReference type="GO" id="GO:0046429">
    <property type="term" value="F:4-hydroxy-3-methylbut-2-en-1-yl diphosphate synthase activity (ferredoxin)"/>
    <property type="evidence" value="ECO:0007669"/>
    <property type="project" value="UniProtKB-UniRule"/>
</dbReference>
<evidence type="ECO:0000259" key="8">
    <source>
        <dbReference type="Pfam" id="PF04551"/>
    </source>
</evidence>
<evidence type="ECO:0000256" key="4">
    <source>
        <dbReference type="ARBA" id="ARBA00023004"/>
    </source>
</evidence>
<comment type="catalytic activity">
    <reaction evidence="7">
        <text>(2E)-4-hydroxy-3-methylbut-2-enyl diphosphate + oxidized [flavodoxin] + H2O + 2 H(+) = 2-C-methyl-D-erythritol 2,4-cyclic diphosphate + reduced [flavodoxin]</text>
        <dbReference type="Rhea" id="RHEA:43604"/>
        <dbReference type="Rhea" id="RHEA-COMP:10622"/>
        <dbReference type="Rhea" id="RHEA-COMP:10623"/>
        <dbReference type="ChEBI" id="CHEBI:15377"/>
        <dbReference type="ChEBI" id="CHEBI:15378"/>
        <dbReference type="ChEBI" id="CHEBI:57618"/>
        <dbReference type="ChEBI" id="CHEBI:58210"/>
        <dbReference type="ChEBI" id="CHEBI:58483"/>
        <dbReference type="ChEBI" id="CHEBI:128753"/>
        <dbReference type="EC" id="1.17.7.3"/>
    </reaction>
</comment>
<dbReference type="InterPro" id="IPR058579">
    <property type="entry name" value="IspG_C"/>
</dbReference>
<dbReference type="PANTHER" id="PTHR30454:SF0">
    <property type="entry name" value="4-HYDROXY-3-METHYLBUT-2-EN-1-YL DIPHOSPHATE SYNTHASE (FERREDOXIN), CHLOROPLASTIC"/>
    <property type="match status" value="1"/>
</dbReference>
<feature type="domain" description="IspG TIM-barrel" evidence="8">
    <location>
        <begin position="5"/>
        <end position="241"/>
    </location>
</feature>
<dbReference type="RefSeq" id="WP_108308885.1">
    <property type="nucleotide sequence ID" value="NZ_CP020921.1"/>
</dbReference>
<reference evidence="10 11" key="1">
    <citation type="submission" date="2017-04" db="EMBL/GenBank/DDBJ databases">
        <title>Genomic insights into metabolism of Thermodesulfobium acidiphilum.</title>
        <authorList>
            <person name="Toshchakov S.V."/>
            <person name="Frolov E.N."/>
            <person name="Kublanov I.V."/>
            <person name="Samarov N.I."/>
            <person name="Novikov A."/>
            <person name="Lebedinsky A.V."/>
            <person name="Bonch-Osmolovskaya E.A."/>
            <person name="Chernyh N.A."/>
        </authorList>
    </citation>
    <scope>NUCLEOTIDE SEQUENCE [LARGE SCALE GENOMIC DNA]</scope>
    <source>
        <strain evidence="10 11">3127-1</strain>
    </source>
</reference>
<dbReference type="GO" id="GO:0005506">
    <property type="term" value="F:iron ion binding"/>
    <property type="evidence" value="ECO:0007669"/>
    <property type="project" value="InterPro"/>
</dbReference>
<evidence type="ECO:0000313" key="11">
    <source>
        <dbReference type="Proteomes" id="UP000244792"/>
    </source>
</evidence>
<accession>A0A2R4W010</accession>
<keyword evidence="6 7" id="KW-0414">Isoprene biosynthesis</keyword>
<dbReference type="OrthoDB" id="9803214at2"/>
<dbReference type="PANTHER" id="PTHR30454">
    <property type="entry name" value="4-HYDROXY-3-METHYLBUT-2-EN-1-YL DIPHOSPHATE SYNTHASE"/>
    <property type="match status" value="1"/>
</dbReference>
<feature type="binding site" evidence="7">
    <location>
        <position position="259"/>
    </location>
    <ligand>
        <name>[4Fe-4S] cluster</name>
        <dbReference type="ChEBI" id="CHEBI:49883"/>
    </ligand>
</feature>
<dbReference type="EC" id="1.17.7.3" evidence="7"/>
<dbReference type="Gene3D" id="3.30.413.10">
    <property type="entry name" value="Sulfite Reductase Hemoprotein, domain 1"/>
    <property type="match status" value="1"/>
</dbReference>
<dbReference type="GO" id="GO:0016114">
    <property type="term" value="P:terpenoid biosynthetic process"/>
    <property type="evidence" value="ECO:0007669"/>
    <property type="project" value="InterPro"/>
</dbReference>
<comment type="pathway">
    <text evidence="7">Isoprenoid biosynthesis; isopentenyl diphosphate biosynthesis via DXP pathway; isopentenyl diphosphate from 1-deoxy-D-xylulose 5-phosphate: step 5/6.</text>
</comment>
<dbReference type="EMBL" id="CP020921">
    <property type="protein sequence ID" value="AWB10054.1"/>
    <property type="molecule type" value="Genomic_DNA"/>
</dbReference>
<sequence length="350" mass="38240">MIRKKVAVRDLIFGSGKVFVQTMTKTDTRNVSATIKQIRQIQKAGADLVRLAVPDNDAAEAIYKIVKKVSIPLVADIHFDYRLALKAIDAGISKIRINPGNIGSKNNLLEVVRAASNNNIPIRIGVNEGSIPKDLLGKFQDDPVDALVRTVEREVSLLEDSGFSNIVISAKTFSVNLLLKTYSLLFEKFPYPLHVGVTESGPLFQGTIRSSVAIGILLSKGIGDTIRVSLSSSPIDEIRVGREILKSLELEIGPVIISCPTCGRTEVNLSKLTKIVEKRLLNVKKPLKIAIMGCAVNGPSEAKSADLGIACAKQFAFLFKYGKIIKKIDSDNLERVFLAELESLIFQEDL</sequence>
<dbReference type="SUPFAM" id="SSF56014">
    <property type="entry name" value="Nitrite and sulphite reductase 4Fe-4S domain-like"/>
    <property type="match status" value="1"/>
</dbReference>
<dbReference type="AlphaFoldDB" id="A0A2R4W010"/>
<keyword evidence="3 7" id="KW-0560">Oxidoreductase</keyword>
<comment type="cofactor">
    <cofactor evidence="7">
        <name>[4Fe-4S] cluster</name>
        <dbReference type="ChEBI" id="CHEBI:49883"/>
    </cofactor>
    <text evidence="7">Binds 1 [4Fe-4S] cluster.</text>
</comment>
<dbReference type="UniPathway" id="UPA00056">
    <property type="reaction ID" value="UER00096"/>
</dbReference>
<keyword evidence="5 7" id="KW-0411">Iron-sulfur</keyword>
<dbReference type="Pfam" id="PF26540">
    <property type="entry name" value="GcpE_C"/>
    <property type="match status" value="1"/>
</dbReference>
<dbReference type="Gene3D" id="3.20.20.20">
    <property type="entry name" value="Dihydropteroate synthase-like"/>
    <property type="match status" value="1"/>
</dbReference>
<evidence type="ECO:0000313" key="10">
    <source>
        <dbReference type="EMBL" id="AWB10054.1"/>
    </source>
</evidence>
<comment type="function">
    <text evidence="7">Converts 2C-methyl-D-erythritol 2,4-cyclodiphosphate (ME-2,4cPP) into 1-hydroxy-2-methyl-2-(E)-butenyl 4-diphosphate.</text>
</comment>
<keyword evidence="11" id="KW-1185">Reference proteome</keyword>
<dbReference type="PIRSF" id="PIRSF004640">
    <property type="entry name" value="IspG"/>
    <property type="match status" value="1"/>
</dbReference>
<dbReference type="NCBIfam" id="TIGR00612">
    <property type="entry name" value="ispG_gcpE"/>
    <property type="match status" value="1"/>
</dbReference>
<protein>
    <recommendedName>
        <fullName evidence="7">4-hydroxy-3-methylbut-2-en-1-yl diphosphate synthase (flavodoxin)</fullName>
        <ecNumber evidence="7">1.17.7.3</ecNumber>
    </recommendedName>
    <alternativeName>
        <fullName evidence="7">1-hydroxy-2-methyl-2-(E)-butenyl 4-diphosphate synthase</fullName>
    </alternativeName>
</protein>
<feature type="binding site" evidence="7">
    <location>
        <position position="294"/>
    </location>
    <ligand>
        <name>[4Fe-4S] cluster</name>
        <dbReference type="ChEBI" id="CHEBI:49883"/>
    </ligand>
</feature>
<dbReference type="GO" id="GO:0019288">
    <property type="term" value="P:isopentenyl diphosphate biosynthetic process, methylerythritol 4-phosphate pathway"/>
    <property type="evidence" value="ECO:0007669"/>
    <property type="project" value="UniProtKB-UniRule"/>
</dbReference>
<dbReference type="HAMAP" id="MF_00159">
    <property type="entry name" value="IspG"/>
    <property type="match status" value="1"/>
</dbReference>
<dbReference type="Pfam" id="PF04551">
    <property type="entry name" value="GcpE"/>
    <property type="match status" value="1"/>
</dbReference>
<dbReference type="KEGG" id="taci:TDSAC_0685"/>
<evidence type="ECO:0000259" key="9">
    <source>
        <dbReference type="Pfam" id="PF26540"/>
    </source>
</evidence>
<name>A0A2R4W010_THEAF</name>
<evidence type="ECO:0000256" key="5">
    <source>
        <dbReference type="ARBA" id="ARBA00023014"/>
    </source>
</evidence>
<keyword evidence="1 7" id="KW-0004">4Fe-4S</keyword>
<dbReference type="GO" id="GO:0051539">
    <property type="term" value="F:4 iron, 4 sulfur cluster binding"/>
    <property type="evidence" value="ECO:0007669"/>
    <property type="project" value="UniProtKB-UniRule"/>
</dbReference>
<evidence type="ECO:0000256" key="6">
    <source>
        <dbReference type="ARBA" id="ARBA00023229"/>
    </source>
</evidence>
<evidence type="ECO:0000256" key="3">
    <source>
        <dbReference type="ARBA" id="ARBA00023002"/>
    </source>
</evidence>
<evidence type="ECO:0000256" key="1">
    <source>
        <dbReference type="ARBA" id="ARBA00022485"/>
    </source>
</evidence>
<evidence type="ECO:0000256" key="2">
    <source>
        <dbReference type="ARBA" id="ARBA00022723"/>
    </source>
</evidence>
<dbReference type="InterPro" id="IPR058578">
    <property type="entry name" value="IspG_TIM"/>
</dbReference>
<feature type="domain" description="IspG C-terminal" evidence="9">
    <location>
        <begin position="256"/>
        <end position="342"/>
    </location>
</feature>
<dbReference type="GO" id="GO:0141197">
    <property type="term" value="F:4-hydroxy-3-methylbut-2-enyl-diphosphate synthase activity (flavodoxin)"/>
    <property type="evidence" value="ECO:0007669"/>
    <property type="project" value="UniProtKB-EC"/>
</dbReference>
<feature type="binding site" evidence="7">
    <location>
        <position position="301"/>
    </location>
    <ligand>
        <name>[4Fe-4S] cluster</name>
        <dbReference type="ChEBI" id="CHEBI:49883"/>
    </ligand>
</feature>
<feature type="binding site" evidence="7">
    <location>
        <position position="262"/>
    </location>
    <ligand>
        <name>[4Fe-4S] cluster</name>
        <dbReference type="ChEBI" id="CHEBI:49883"/>
    </ligand>
</feature>